<dbReference type="PANTHER" id="PTHR43685">
    <property type="entry name" value="GLYCOSYLTRANSFERASE"/>
    <property type="match status" value="1"/>
</dbReference>
<proteinExistence type="predicted"/>
<dbReference type="SUPFAM" id="SSF53448">
    <property type="entry name" value="Nucleotide-diphospho-sugar transferases"/>
    <property type="match status" value="1"/>
</dbReference>
<dbReference type="InterPro" id="IPR050834">
    <property type="entry name" value="Glycosyltransf_2"/>
</dbReference>
<dbReference type="RefSeq" id="WP_096896372.1">
    <property type="nucleotide sequence ID" value="NZ_BAOS01000045.1"/>
</dbReference>
<feature type="domain" description="Glycosyltransferase 2-like" evidence="1">
    <location>
        <begin position="7"/>
        <end position="153"/>
    </location>
</feature>
<gene>
    <name evidence="2" type="ORF">SCALIN_C45_0139</name>
</gene>
<sequence>MDNNKISIIIPYFQKESGILKKSVLSVLRQKGVNNYEIIVIDDDSPVPAKKDLGSLLADNKSIIKIIEQKNTGPAGARNRGLNSVSKDTVYVAFLDSDDEWEVSHLKNAVCGLEKGYDFYFSNFQRHFSNYSRFQHPDTNLKFSANSHVNIDKEMNLYEFRGSFFDSLLQNNFIGTPTVVYRYENYSNFRFREEFFNGEDLIFWLDFSKLNVKVVFSTNIEVFCGEGINICAGAGWGTSNALKFAQNQIKKNKYILNGFTLNIDQRTLIRGRLKEGRDSFLKVLLHEIANSHKIDFNTLLIQLKIDFGTFVLFLPNLLRIIYNKYVN</sequence>
<evidence type="ECO:0000313" key="3">
    <source>
        <dbReference type="Proteomes" id="UP000218542"/>
    </source>
</evidence>
<comment type="caution">
    <text evidence="2">The sequence shown here is derived from an EMBL/GenBank/DDBJ whole genome shotgun (WGS) entry which is preliminary data.</text>
</comment>
<dbReference type="AlphaFoldDB" id="A0A286U4J4"/>
<dbReference type="Proteomes" id="UP000218542">
    <property type="component" value="Unassembled WGS sequence"/>
</dbReference>
<evidence type="ECO:0000313" key="2">
    <source>
        <dbReference type="EMBL" id="GAX62981.1"/>
    </source>
</evidence>
<dbReference type="EMBL" id="BAOS01000045">
    <property type="protein sequence ID" value="GAX62981.1"/>
    <property type="molecule type" value="Genomic_DNA"/>
</dbReference>
<dbReference type="PANTHER" id="PTHR43685:SF2">
    <property type="entry name" value="GLYCOSYLTRANSFERASE 2-LIKE DOMAIN-CONTAINING PROTEIN"/>
    <property type="match status" value="1"/>
</dbReference>
<keyword evidence="2" id="KW-0808">Transferase</keyword>
<dbReference type="CDD" id="cd00761">
    <property type="entry name" value="Glyco_tranf_GTA_type"/>
    <property type="match status" value="1"/>
</dbReference>
<dbReference type="InterPro" id="IPR001173">
    <property type="entry name" value="Glyco_trans_2-like"/>
</dbReference>
<accession>A0A286U4J4</accession>
<dbReference type="GO" id="GO:0016740">
    <property type="term" value="F:transferase activity"/>
    <property type="evidence" value="ECO:0007669"/>
    <property type="project" value="UniProtKB-KW"/>
</dbReference>
<protein>
    <submittedName>
        <fullName evidence="2">Glycosyltransferases</fullName>
    </submittedName>
</protein>
<name>A0A286U4J4_9BACT</name>
<dbReference type="InterPro" id="IPR029044">
    <property type="entry name" value="Nucleotide-diphossugar_trans"/>
</dbReference>
<organism evidence="2 3">
    <name type="scientific">Candidatus Scalindua japonica</name>
    <dbReference type="NCBI Taxonomy" id="1284222"/>
    <lineage>
        <taxon>Bacteria</taxon>
        <taxon>Pseudomonadati</taxon>
        <taxon>Planctomycetota</taxon>
        <taxon>Candidatus Brocadiia</taxon>
        <taxon>Candidatus Brocadiales</taxon>
        <taxon>Candidatus Scalinduaceae</taxon>
        <taxon>Candidatus Scalindua</taxon>
    </lineage>
</organism>
<dbReference type="OrthoDB" id="9784574at2"/>
<reference evidence="3" key="1">
    <citation type="journal article" date="2017" name="Environ. Microbiol. Rep.">
        <title>Genetic Diversity of Marine Anaerobic Ammonium-Oxidizing Bacteria as Revealed by Genomic and Proteomic Analyses of 'Candidatus Scalindua japonica'.</title>
        <authorList>
            <person name="Oshiki M."/>
            <person name="Mizuto K."/>
            <person name="Kimura Z."/>
            <person name="Kindaichi T."/>
            <person name="Satoh H."/>
            <person name="Okabe S."/>
        </authorList>
    </citation>
    <scope>NUCLEOTIDE SEQUENCE [LARGE SCALE GENOMIC DNA]</scope>
    <source>
        <strain evidence="3">husup-a2</strain>
    </source>
</reference>
<dbReference type="Gene3D" id="3.90.550.10">
    <property type="entry name" value="Spore Coat Polysaccharide Biosynthesis Protein SpsA, Chain A"/>
    <property type="match status" value="1"/>
</dbReference>
<evidence type="ECO:0000259" key="1">
    <source>
        <dbReference type="Pfam" id="PF00535"/>
    </source>
</evidence>
<keyword evidence="3" id="KW-1185">Reference proteome</keyword>
<dbReference type="Pfam" id="PF00535">
    <property type="entry name" value="Glycos_transf_2"/>
    <property type="match status" value="1"/>
</dbReference>